<proteinExistence type="predicted"/>
<organism evidence="1 2">
    <name type="scientific">Pandoraea pulmonicola</name>
    <dbReference type="NCBI Taxonomy" id="93221"/>
    <lineage>
        <taxon>Bacteria</taxon>
        <taxon>Pseudomonadati</taxon>
        <taxon>Pseudomonadota</taxon>
        <taxon>Betaproteobacteria</taxon>
        <taxon>Burkholderiales</taxon>
        <taxon>Burkholderiaceae</taxon>
        <taxon>Pandoraea</taxon>
    </lineage>
</organism>
<evidence type="ECO:0000313" key="2">
    <source>
        <dbReference type="Proteomes" id="UP000035086"/>
    </source>
</evidence>
<dbReference type="Proteomes" id="UP000035086">
    <property type="component" value="Chromosome"/>
</dbReference>
<reference evidence="1" key="1">
    <citation type="submission" date="2016-11" db="EMBL/GenBank/DDBJ databases">
        <title>Complete Genome Sequencing of Pandoraea pulmonicola DSM 16583.</title>
        <authorList>
            <person name="Chan K.-G."/>
        </authorList>
    </citation>
    <scope>NUCLEOTIDE SEQUENCE</scope>
    <source>
        <strain evidence="1">DSM 16583</strain>
    </source>
</reference>
<name>A0ABM5RWT3_PANPU</name>
<gene>
    <name evidence="1" type="ORF">RO07_04525</name>
</gene>
<accession>A0ABM5RWT3</accession>
<evidence type="ECO:0000313" key="1">
    <source>
        <dbReference type="EMBL" id="AJC19921.1"/>
    </source>
</evidence>
<keyword evidence="2" id="KW-1185">Reference proteome</keyword>
<protein>
    <submittedName>
        <fullName evidence="1">Uncharacterized protein</fullName>
    </submittedName>
</protein>
<sequence>MGRDHACRVIIRDRATGRRGWAMDRDRGRRATERVRAPGLRVMARVRGRGVRRDMARGQGCRGEDMTGMAGVAEVMVEGMEAAIRAAPQAAQINETPRDDVGQAV</sequence>
<dbReference type="EMBL" id="CP010310">
    <property type="protein sequence ID" value="AJC19921.1"/>
    <property type="molecule type" value="Genomic_DNA"/>
</dbReference>